<gene>
    <name evidence="1" type="ORF">A2159_02285</name>
</gene>
<evidence type="ECO:0000313" key="1">
    <source>
        <dbReference type="EMBL" id="OGM08908.1"/>
    </source>
</evidence>
<proteinExistence type="predicted"/>
<dbReference type="EMBL" id="MGFP01000037">
    <property type="protein sequence ID" value="OGM08908.1"/>
    <property type="molecule type" value="Genomic_DNA"/>
</dbReference>
<protein>
    <submittedName>
        <fullName evidence="1">Uncharacterized protein</fullName>
    </submittedName>
</protein>
<comment type="caution">
    <text evidence="1">The sequence shown here is derived from an EMBL/GenBank/DDBJ whole genome shotgun (WGS) entry which is preliminary data.</text>
</comment>
<organism evidence="1 2">
    <name type="scientific">Candidatus Woesebacteria bacterium RBG_13_34_9</name>
    <dbReference type="NCBI Taxonomy" id="1802477"/>
    <lineage>
        <taxon>Bacteria</taxon>
        <taxon>Candidatus Woeseibacteriota</taxon>
    </lineage>
</organism>
<accession>A0A1F7X3F7</accession>
<dbReference type="AlphaFoldDB" id="A0A1F7X3F7"/>
<sequence>MNDLKDILNNFLDTINYPDSKEEFINNFVKAIYLETIEELIKTLPQQKQNLINQTLESAKAPALLQQAVNNTFDQTLLNKTLQSKSQKLFAEYLETINETLTEEQKNKLQEYFTPFKPKGE</sequence>
<reference evidence="1 2" key="1">
    <citation type="journal article" date="2016" name="Nat. Commun.">
        <title>Thousands of microbial genomes shed light on interconnected biogeochemical processes in an aquifer system.</title>
        <authorList>
            <person name="Anantharaman K."/>
            <person name="Brown C.T."/>
            <person name="Hug L.A."/>
            <person name="Sharon I."/>
            <person name="Castelle C.J."/>
            <person name="Probst A.J."/>
            <person name="Thomas B.C."/>
            <person name="Singh A."/>
            <person name="Wilkins M.J."/>
            <person name="Karaoz U."/>
            <person name="Brodie E.L."/>
            <person name="Williams K.H."/>
            <person name="Hubbard S.S."/>
            <person name="Banfield J.F."/>
        </authorList>
    </citation>
    <scope>NUCLEOTIDE SEQUENCE [LARGE SCALE GENOMIC DNA]</scope>
</reference>
<evidence type="ECO:0000313" key="2">
    <source>
        <dbReference type="Proteomes" id="UP000179219"/>
    </source>
</evidence>
<name>A0A1F7X3F7_9BACT</name>
<dbReference type="Proteomes" id="UP000179219">
    <property type="component" value="Unassembled WGS sequence"/>
</dbReference>